<dbReference type="Proteomes" id="UP000306584">
    <property type="component" value="Unassembled WGS sequence"/>
</dbReference>
<feature type="transmembrane region" description="Helical" evidence="5">
    <location>
        <begin position="149"/>
        <end position="171"/>
    </location>
</feature>
<evidence type="ECO:0008006" key="8">
    <source>
        <dbReference type="Google" id="ProtNLM"/>
    </source>
</evidence>
<evidence type="ECO:0000256" key="1">
    <source>
        <dbReference type="ARBA" id="ARBA00004141"/>
    </source>
</evidence>
<feature type="transmembrane region" description="Helical" evidence="5">
    <location>
        <begin position="224"/>
        <end position="244"/>
    </location>
</feature>
<feature type="transmembrane region" description="Helical" evidence="5">
    <location>
        <begin position="74"/>
        <end position="95"/>
    </location>
</feature>
<reference evidence="6 7" key="1">
    <citation type="submission" date="2018-10" db="EMBL/GenBank/DDBJ databases">
        <title>Fifty Aureobasidium pullulans genomes reveal a recombining polyextremotolerant generalist.</title>
        <authorList>
            <person name="Gostincar C."/>
            <person name="Turk M."/>
            <person name="Zajc J."/>
            <person name="Gunde-Cimerman N."/>
        </authorList>
    </citation>
    <scope>NUCLEOTIDE SEQUENCE [LARGE SCALE GENOMIC DNA]</scope>
    <source>
        <strain evidence="6 7">EXF-6604</strain>
    </source>
</reference>
<evidence type="ECO:0000256" key="3">
    <source>
        <dbReference type="ARBA" id="ARBA00022989"/>
    </source>
</evidence>
<evidence type="ECO:0000256" key="2">
    <source>
        <dbReference type="ARBA" id="ARBA00022692"/>
    </source>
</evidence>
<evidence type="ECO:0000313" key="6">
    <source>
        <dbReference type="EMBL" id="THY11512.1"/>
    </source>
</evidence>
<dbReference type="GO" id="GO:0000324">
    <property type="term" value="C:fungal-type vacuole"/>
    <property type="evidence" value="ECO:0007669"/>
    <property type="project" value="TreeGrafter"/>
</dbReference>
<organism evidence="6 7">
    <name type="scientific">Aureobasidium pullulans</name>
    <name type="common">Black yeast</name>
    <name type="synonym">Pullularia pullulans</name>
    <dbReference type="NCBI Taxonomy" id="5580"/>
    <lineage>
        <taxon>Eukaryota</taxon>
        <taxon>Fungi</taxon>
        <taxon>Dikarya</taxon>
        <taxon>Ascomycota</taxon>
        <taxon>Pezizomycotina</taxon>
        <taxon>Dothideomycetes</taxon>
        <taxon>Dothideomycetidae</taxon>
        <taxon>Dothideales</taxon>
        <taxon>Saccotheciaceae</taxon>
        <taxon>Aureobasidium</taxon>
    </lineage>
</organism>
<name>A0A4S9K7Y1_AURPU</name>
<protein>
    <recommendedName>
        <fullName evidence="8">RTA1-domain-containing protein</fullName>
    </recommendedName>
</protein>
<dbReference type="AlphaFoldDB" id="A0A4S9K7Y1"/>
<keyword evidence="4 5" id="KW-0472">Membrane</keyword>
<evidence type="ECO:0000256" key="4">
    <source>
        <dbReference type="ARBA" id="ARBA00023136"/>
    </source>
</evidence>
<feature type="transmembrane region" description="Helical" evidence="5">
    <location>
        <begin position="47"/>
        <end position="67"/>
    </location>
</feature>
<dbReference type="EMBL" id="QZBD01000546">
    <property type="protein sequence ID" value="THY11512.1"/>
    <property type="molecule type" value="Genomic_DNA"/>
</dbReference>
<proteinExistence type="predicted"/>
<keyword evidence="3 5" id="KW-1133">Transmembrane helix</keyword>
<feature type="transmembrane region" description="Helical" evidence="5">
    <location>
        <begin position="107"/>
        <end position="129"/>
    </location>
</feature>
<dbReference type="GO" id="GO:0005886">
    <property type="term" value="C:plasma membrane"/>
    <property type="evidence" value="ECO:0007669"/>
    <property type="project" value="TreeGrafter"/>
</dbReference>
<feature type="transmembrane region" description="Helical" evidence="5">
    <location>
        <begin position="183"/>
        <end position="203"/>
    </location>
</feature>
<keyword evidence="2 5" id="KW-0812">Transmembrane</keyword>
<dbReference type="PANTHER" id="PTHR31465">
    <property type="entry name" value="PROTEIN RTA1-RELATED"/>
    <property type="match status" value="1"/>
</dbReference>
<evidence type="ECO:0000313" key="7">
    <source>
        <dbReference type="Proteomes" id="UP000306584"/>
    </source>
</evidence>
<accession>A0A4S9K7Y1</accession>
<dbReference type="InterPro" id="IPR007568">
    <property type="entry name" value="RTA1"/>
</dbReference>
<comment type="caution">
    <text evidence="6">The sequence shown here is derived from an EMBL/GenBank/DDBJ whole genome shotgun (WGS) entry which is preliminary data.</text>
</comment>
<feature type="transmembrane region" description="Helical" evidence="5">
    <location>
        <begin position="264"/>
        <end position="282"/>
    </location>
</feature>
<dbReference type="Pfam" id="PF04479">
    <property type="entry name" value="RTA1"/>
    <property type="match status" value="1"/>
</dbReference>
<comment type="subcellular location">
    <subcellularLocation>
        <location evidence="1">Membrane</location>
        <topology evidence="1">Multi-pass membrane protein</topology>
    </subcellularLocation>
</comment>
<dbReference type="PANTHER" id="PTHR31465:SF7">
    <property type="entry name" value="SPHINGOID LONG-CHAIN BASE TRANSPORTER RSB1"/>
    <property type="match status" value="1"/>
</dbReference>
<evidence type="ECO:0000256" key="5">
    <source>
        <dbReference type="SAM" id="Phobius"/>
    </source>
</evidence>
<sequence>MSVSYIDGEIAWTHPDGTLYLAGGDNANCTIAACPVDLSVYGYRPSIAASSVLIALYAICTCIQVFLGLRYKSWWFMVCMVLGCLDEILGYAGRIMYWQNPWNDTGFIMQIVLITIGPVFFAAAIYVLLSQIVMTIAPDRSRFNPKWYIWTFISCDIVSLVLQAVGGGMSSSSSGSSTAGVDIALAGLSIQVITLFVFVVIVIDYTIRSRSVWSKLSLPGSFKIFCAGLALATALILVRCSYRIYELSEGYSRDSEALRDEPLFIALESVMIVVSAYCLIAAHPGLGFRLMSSATASETSLSVKSLEKHTVPEALSV</sequence>
<gene>
    <name evidence="6" type="ORF">D6D01_08888</name>
</gene>